<gene>
    <name evidence="2" type="ORF">C8Q71DRAFT_780328</name>
</gene>
<dbReference type="EMBL" id="JADCUA010000024">
    <property type="protein sequence ID" value="KAH9831789.1"/>
    <property type="molecule type" value="Genomic_DNA"/>
</dbReference>
<protein>
    <submittedName>
        <fullName evidence="2">Uncharacterized protein</fullName>
    </submittedName>
</protein>
<keyword evidence="3" id="KW-1185">Reference proteome</keyword>
<dbReference type="Proteomes" id="UP000814176">
    <property type="component" value="Unassembled WGS sequence"/>
</dbReference>
<feature type="compositionally biased region" description="Basic and acidic residues" evidence="1">
    <location>
        <begin position="46"/>
        <end position="66"/>
    </location>
</feature>
<feature type="region of interest" description="Disordered" evidence="1">
    <location>
        <begin position="46"/>
        <end position="113"/>
    </location>
</feature>
<feature type="compositionally biased region" description="Basic residues" evidence="1">
    <location>
        <begin position="101"/>
        <end position="113"/>
    </location>
</feature>
<organism evidence="2 3">
    <name type="scientific">Rhodofomes roseus</name>
    <dbReference type="NCBI Taxonomy" id="34475"/>
    <lineage>
        <taxon>Eukaryota</taxon>
        <taxon>Fungi</taxon>
        <taxon>Dikarya</taxon>
        <taxon>Basidiomycota</taxon>
        <taxon>Agaricomycotina</taxon>
        <taxon>Agaricomycetes</taxon>
        <taxon>Polyporales</taxon>
        <taxon>Rhodofomes</taxon>
    </lineage>
</organism>
<proteinExistence type="predicted"/>
<name>A0ABQ8K4G1_9APHY</name>
<dbReference type="GeneID" id="72005575"/>
<evidence type="ECO:0000313" key="3">
    <source>
        <dbReference type="Proteomes" id="UP000814176"/>
    </source>
</evidence>
<sequence>MPTPPKKLDLLLLSLRSTRARLAVPQHPCPRVERAGYILRWIRKGEGDSRSHAFSERRRPGREPSRDSASLGHIPASHHLRSGRRTPAAAGHASATLQTRRSIRRRAQRASVT</sequence>
<evidence type="ECO:0000313" key="2">
    <source>
        <dbReference type="EMBL" id="KAH9831789.1"/>
    </source>
</evidence>
<dbReference type="RefSeq" id="XP_047774886.1">
    <property type="nucleotide sequence ID" value="XM_047924843.1"/>
</dbReference>
<accession>A0ABQ8K4G1</accession>
<reference evidence="2 3" key="1">
    <citation type="journal article" date="2021" name="Environ. Microbiol.">
        <title>Gene family expansions and transcriptome signatures uncover fungal adaptations to wood decay.</title>
        <authorList>
            <person name="Hage H."/>
            <person name="Miyauchi S."/>
            <person name="Viragh M."/>
            <person name="Drula E."/>
            <person name="Min B."/>
            <person name="Chaduli D."/>
            <person name="Navarro D."/>
            <person name="Favel A."/>
            <person name="Norest M."/>
            <person name="Lesage-Meessen L."/>
            <person name="Balint B."/>
            <person name="Merenyi Z."/>
            <person name="de Eugenio L."/>
            <person name="Morin E."/>
            <person name="Martinez A.T."/>
            <person name="Baldrian P."/>
            <person name="Stursova M."/>
            <person name="Martinez M.J."/>
            <person name="Novotny C."/>
            <person name="Magnuson J.K."/>
            <person name="Spatafora J.W."/>
            <person name="Maurice S."/>
            <person name="Pangilinan J."/>
            <person name="Andreopoulos W."/>
            <person name="LaButti K."/>
            <person name="Hundley H."/>
            <person name="Na H."/>
            <person name="Kuo A."/>
            <person name="Barry K."/>
            <person name="Lipzen A."/>
            <person name="Henrissat B."/>
            <person name="Riley R."/>
            <person name="Ahrendt S."/>
            <person name="Nagy L.G."/>
            <person name="Grigoriev I.V."/>
            <person name="Martin F."/>
            <person name="Rosso M.N."/>
        </authorList>
    </citation>
    <scope>NUCLEOTIDE SEQUENCE [LARGE SCALE GENOMIC DNA]</scope>
    <source>
        <strain evidence="2 3">CIRM-BRFM 1785</strain>
    </source>
</reference>
<evidence type="ECO:0000256" key="1">
    <source>
        <dbReference type="SAM" id="MobiDB-lite"/>
    </source>
</evidence>
<comment type="caution">
    <text evidence="2">The sequence shown here is derived from an EMBL/GenBank/DDBJ whole genome shotgun (WGS) entry which is preliminary data.</text>
</comment>